<dbReference type="PANTHER" id="PTHR48075">
    <property type="entry name" value="3-HYDROXYACYL-COA DEHYDROGENASE FAMILY PROTEIN"/>
    <property type="match status" value="1"/>
</dbReference>
<evidence type="ECO:0000256" key="6">
    <source>
        <dbReference type="SAM" id="Coils"/>
    </source>
</evidence>
<dbReference type="PANTHER" id="PTHR48075:SF5">
    <property type="entry name" value="3-HYDROXYBUTYRYL-COA DEHYDROGENASE"/>
    <property type="match status" value="1"/>
</dbReference>
<evidence type="ECO:0000313" key="9">
    <source>
        <dbReference type="EMBL" id="SCX83089.1"/>
    </source>
</evidence>
<dbReference type="InterPro" id="IPR006108">
    <property type="entry name" value="3HC_DH_C"/>
</dbReference>
<keyword evidence="6" id="KW-0175">Coiled coil</keyword>
<dbReference type="Pfam" id="PF00725">
    <property type="entry name" value="3HCDH"/>
    <property type="match status" value="1"/>
</dbReference>
<feature type="binding site" evidence="5">
    <location>
        <position position="286"/>
    </location>
    <ligand>
        <name>NAD(+)</name>
        <dbReference type="ChEBI" id="CHEBI:57540"/>
    </ligand>
</feature>
<dbReference type="GO" id="GO:0006631">
    <property type="term" value="P:fatty acid metabolic process"/>
    <property type="evidence" value="ECO:0007669"/>
    <property type="project" value="InterPro"/>
</dbReference>
<dbReference type="GO" id="GO:0016616">
    <property type="term" value="F:oxidoreductase activity, acting on the CH-OH group of donors, NAD or NADP as acceptor"/>
    <property type="evidence" value="ECO:0007669"/>
    <property type="project" value="InterPro"/>
</dbReference>
<comment type="pathway">
    <text evidence="1">Lipid metabolism; butanoate metabolism.</text>
</comment>
<dbReference type="SUPFAM" id="SSF48179">
    <property type="entry name" value="6-phosphogluconate dehydrogenase C-terminal domain-like"/>
    <property type="match status" value="1"/>
</dbReference>
<dbReference type="Gene3D" id="3.40.50.720">
    <property type="entry name" value="NAD(P)-binding Rossmann-like Domain"/>
    <property type="match status" value="1"/>
</dbReference>
<evidence type="ECO:0000259" key="7">
    <source>
        <dbReference type="Pfam" id="PF00725"/>
    </source>
</evidence>
<feature type="site" description="Important for catalytic activity" evidence="4">
    <location>
        <position position="152"/>
    </location>
</feature>
<evidence type="ECO:0000313" key="10">
    <source>
        <dbReference type="Proteomes" id="UP000198538"/>
    </source>
</evidence>
<evidence type="ECO:0000256" key="5">
    <source>
        <dbReference type="PIRSR" id="PIRSR000105-2"/>
    </source>
</evidence>
<dbReference type="InterPro" id="IPR006176">
    <property type="entry name" value="3-OHacyl-CoA_DH_NAD-bd"/>
</dbReference>
<evidence type="ECO:0000256" key="2">
    <source>
        <dbReference type="ARBA" id="ARBA00009463"/>
    </source>
</evidence>
<feature type="coiled-coil region" evidence="6">
    <location>
        <begin position="92"/>
        <end position="119"/>
    </location>
</feature>
<dbReference type="Gene3D" id="1.10.1040.10">
    <property type="entry name" value="N-(1-d-carboxylethyl)-l-norvaline Dehydrogenase, domain 2"/>
    <property type="match status" value="1"/>
</dbReference>
<feature type="domain" description="3-hydroxyacyl-CoA dehydrogenase NAD binding" evidence="8">
    <location>
        <begin position="17"/>
        <end position="195"/>
    </location>
</feature>
<dbReference type="EMBL" id="FMVM01000001">
    <property type="protein sequence ID" value="SCX83089.1"/>
    <property type="molecule type" value="Genomic_DNA"/>
</dbReference>
<dbReference type="STRING" id="582692.SAMN05720606_101159"/>
<dbReference type="Pfam" id="PF02737">
    <property type="entry name" value="3HCDH_N"/>
    <property type="match status" value="1"/>
</dbReference>
<feature type="binding site" evidence="5">
    <location>
        <position position="109"/>
    </location>
    <ligand>
        <name>NAD(+)</name>
        <dbReference type="ChEBI" id="CHEBI:57540"/>
    </ligand>
</feature>
<dbReference type="Proteomes" id="UP000198538">
    <property type="component" value="Unassembled WGS sequence"/>
</dbReference>
<feature type="binding site" evidence="5">
    <location>
        <begin position="21"/>
        <end position="26"/>
    </location>
    <ligand>
        <name>NAD(+)</name>
        <dbReference type="ChEBI" id="CHEBI:57540"/>
    </ligand>
</feature>
<reference evidence="10" key="1">
    <citation type="submission" date="2016-10" db="EMBL/GenBank/DDBJ databases">
        <authorList>
            <person name="Varghese N."/>
            <person name="Submissions S."/>
        </authorList>
    </citation>
    <scope>NUCLEOTIDE SEQUENCE [LARGE SCALE GENOMIC DNA]</scope>
    <source>
        <strain evidence="10">BL9</strain>
    </source>
</reference>
<name>A0A1G5AYV6_9BACL</name>
<feature type="binding site" evidence="5">
    <location>
        <position position="44"/>
    </location>
    <ligand>
        <name>NAD(+)</name>
        <dbReference type="ChEBI" id="CHEBI:57540"/>
    </ligand>
</feature>
<keyword evidence="10" id="KW-1185">Reference proteome</keyword>
<feature type="binding site" evidence="5">
    <location>
        <position position="155"/>
    </location>
    <ligand>
        <name>NAD(+)</name>
        <dbReference type="ChEBI" id="CHEBI:57540"/>
    </ligand>
</feature>
<dbReference type="InterPro" id="IPR022694">
    <property type="entry name" value="3-OHacyl-CoA_DH"/>
</dbReference>
<dbReference type="PIRSF" id="PIRSF000105">
    <property type="entry name" value="HCDH"/>
    <property type="match status" value="1"/>
</dbReference>
<dbReference type="AlphaFoldDB" id="A0A1G5AYV6"/>
<organism evidence="9 10">
    <name type="scientific">Paenibacillus polysaccharolyticus</name>
    <dbReference type="NCBI Taxonomy" id="582692"/>
    <lineage>
        <taxon>Bacteria</taxon>
        <taxon>Bacillati</taxon>
        <taxon>Bacillota</taxon>
        <taxon>Bacilli</taxon>
        <taxon>Bacillales</taxon>
        <taxon>Paenibacillaceae</taxon>
        <taxon>Paenibacillus</taxon>
    </lineage>
</organism>
<accession>A0A1G5AYV6</accession>
<proteinExistence type="inferred from homology"/>
<keyword evidence="5" id="KW-0520">NAD</keyword>
<protein>
    <submittedName>
        <fullName evidence="9">3-hydroxyacyl-CoA dehydrogenase</fullName>
    </submittedName>
</protein>
<dbReference type="InterPro" id="IPR013328">
    <property type="entry name" value="6PGD_dom2"/>
</dbReference>
<gene>
    <name evidence="9" type="ORF">SAMN05720606_101159</name>
</gene>
<dbReference type="InterPro" id="IPR008927">
    <property type="entry name" value="6-PGluconate_DH-like_C_sf"/>
</dbReference>
<feature type="binding site" evidence="5">
    <location>
        <position position="104"/>
    </location>
    <ligand>
        <name>NAD(+)</name>
        <dbReference type="ChEBI" id="CHEBI:57540"/>
    </ligand>
</feature>
<evidence type="ECO:0000259" key="8">
    <source>
        <dbReference type="Pfam" id="PF02737"/>
    </source>
</evidence>
<dbReference type="GO" id="GO:0070403">
    <property type="term" value="F:NAD+ binding"/>
    <property type="evidence" value="ECO:0007669"/>
    <property type="project" value="InterPro"/>
</dbReference>
<keyword evidence="3" id="KW-0560">Oxidoreductase</keyword>
<feature type="domain" description="3-hydroxyacyl-CoA dehydrogenase C-terminal" evidence="7">
    <location>
        <begin position="198"/>
        <end position="294"/>
    </location>
</feature>
<comment type="similarity">
    <text evidence="2">Belongs to the 3-hydroxyacyl-CoA dehydrogenase family.</text>
</comment>
<sequence length="294" mass="32648">MPPDQQEERLGMHNQLIAIIGAGVMGCATALDVARAGYRVILQDHSESVILQAPDVIRREYRSACFLKQGYGEVPLDIIMDRISFQIQDEGVEEANVIIENVTENIESKKEVYARLSQKARPDALYALNTSCISVTKLASFLPDPRRAIGVHLMNPVPVKSMVEVIKGHHTTPETEQEMVAFLESLGKNPVVIEDLPGFVSNRLSHLLMNEAAFIVQDGIATAEQVDAIMKKGFSYQMGPLETADLIGLDTVVHSLKVLYDSYQDPKFRCCPLLQKMVDAGHWGRKTGQGFYAY</sequence>
<dbReference type="SUPFAM" id="SSF51735">
    <property type="entry name" value="NAD(P)-binding Rossmann-fold domains"/>
    <property type="match status" value="1"/>
</dbReference>
<evidence type="ECO:0000256" key="1">
    <source>
        <dbReference type="ARBA" id="ARBA00005086"/>
    </source>
</evidence>
<dbReference type="InterPro" id="IPR036291">
    <property type="entry name" value="NAD(P)-bd_dom_sf"/>
</dbReference>
<evidence type="ECO:0000256" key="4">
    <source>
        <dbReference type="PIRSR" id="PIRSR000105-1"/>
    </source>
</evidence>
<evidence type="ECO:0000256" key="3">
    <source>
        <dbReference type="ARBA" id="ARBA00023002"/>
    </source>
</evidence>
<feature type="binding site" evidence="5">
    <location>
        <position position="131"/>
    </location>
    <ligand>
        <name>NAD(+)</name>
        <dbReference type="ChEBI" id="CHEBI:57540"/>
    </ligand>
</feature>